<evidence type="ECO:0000313" key="2">
    <source>
        <dbReference type="EMBL" id="PRD41854.1"/>
    </source>
</evidence>
<gene>
    <name evidence="2" type="ORF">C5748_19565</name>
</gene>
<sequence length="186" mass="20161">MRTSFSSPAPLGGGRVMSEESEAGVSAAAFAAMAGSLNAVWYEQLALCDMLEALADGLPDRADRGMCLEAAEAISGLLARAHRLEESVLFANIARYYGRCPGLSQIISRLRHDHIADQAYAEELHDALTAHGRGLAKPSAETLGYMLRAFFENIRRHIRFDMEVLLPLLTSGEPDVSADKINRSGI</sequence>
<keyword evidence="3" id="KW-1185">Reference proteome</keyword>
<evidence type="ECO:0000259" key="1">
    <source>
        <dbReference type="Pfam" id="PF01814"/>
    </source>
</evidence>
<evidence type="ECO:0000313" key="3">
    <source>
        <dbReference type="Proteomes" id="UP000239434"/>
    </source>
</evidence>
<protein>
    <recommendedName>
        <fullName evidence="1">Hemerythrin-like domain-containing protein</fullName>
    </recommendedName>
</protein>
<dbReference type="AlphaFoldDB" id="A0A2S9IMU5"/>
<comment type="caution">
    <text evidence="2">The sequence shown here is derived from an EMBL/GenBank/DDBJ whole genome shotgun (WGS) entry which is preliminary data.</text>
</comment>
<dbReference type="InterPro" id="IPR012312">
    <property type="entry name" value="Hemerythrin-like"/>
</dbReference>
<reference evidence="2 3" key="1">
    <citation type="submission" date="2018-02" db="EMBL/GenBank/DDBJ databases">
        <title>The draft genome of Phyllobacterium sp. 1N-3.</title>
        <authorList>
            <person name="Liu L."/>
            <person name="Li L."/>
            <person name="Zhang X."/>
            <person name="Wang T."/>
            <person name="Liang L."/>
        </authorList>
    </citation>
    <scope>NUCLEOTIDE SEQUENCE [LARGE SCALE GENOMIC DNA]</scope>
    <source>
        <strain evidence="2 3">1N-3</strain>
    </source>
</reference>
<feature type="domain" description="Hemerythrin-like" evidence="1">
    <location>
        <begin position="45"/>
        <end position="169"/>
    </location>
</feature>
<proteinExistence type="predicted"/>
<dbReference type="Gene3D" id="1.20.120.520">
    <property type="entry name" value="nmb1532 protein domain like"/>
    <property type="match status" value="1"/>
</dbReference>
<dbReference type="Pfam" id="PF01814">
    <property type="entry name" value="Hemerythrin"/>
    <property type="match status" value="1"/>
</dbReference>
<dbReference type="Proteomes" id="UP000239434">
    <property type="component" value="Unassembled WGS sequence"/>
</dbReference>
<dbReference type="EMBL" id="PVBR01000016">
    <property type="protein sequence ID" value="PRD41854.1"/>
    <property type="molecule type" value="Genomic_DNA"/>
</dbReference>
<organism evidence="2 3">
    <name type="scientific">Phyllobacterium phragmitis</name>
    <dbReference type="NCBI Taxonomy" id="2670329"/>
    <lineage>
        <taxon>Bacteria</taxon>
        <taxon>Pseudomonadati</taxon>
        <taxon>Pseudomonadota</taxon>
        <taxon>Alphaproteobacteria</taxon>
        <taxon>Hyphomicrobiales</taxon>
        <taxon>Phyllobacteriaceae</taxon>
        <taxon>Phyllobacterium</taxon>
    </lineage>
</organism>
<name>A0A2S9IMU5_9HYPH</name>
<accession>A0A2S9IMU5</accession>